<evidence type="ECO:0000313" key="2">
    <source>
        <dbReference type="EMBL" id="KAK4253630.1"/>
    </source>
</evidence>
<evidence type="ECO:0000313" key="3">
    <source>
        <dbReference type="Proteomes" id="UP001293593"/>
    </source>
</evidence>
<dbReference type="AlphaFoldDB" id="A0AAE1M5C4"/>
<feature type="region of interest" description="Disordered" evidence="1">
    <location>
        <begin position="38"/>
        <end position="114"/>
    </location>
</feature>
<evidence type="ECO:0000256" key="1">
    <source>
        <dbReference type="SAM" id="MobiDB-lite"/>
    </source>
</evidence>
<protein>
    <submittedName>
        <fullName evidence="2">Uncharacterized protein</fullName>
    </submittedName>
</protein>
<dbReference type="Proteomes" id="UP001293593">
    <property type="component" value="Unassembled WGS sequence"/>
</dbReference>
<organism evidence="2 3">
    <name type="scientific">Acacia crassicarpa</name>
    <name type="common">northern wattle</name>
    <dbReference type="NCBI Taxonomy" id="499986"/>
    <lineage>
        <taxon>Eukaryota</taxon>
        <taxon>Viridiplantae</taxon>
        <taxon>Streptophyta</taxon>
        <taxon>Embryophyta</taxon>
        <taxon>Tracheophyta</taxon>
        <taxon>Spermatophyta</taxon>
        <taxon>Magnoliopsida</taxon>
        <taxon>eudicotyledons</taxon>
        <taxon>Gunneridae</taxon>
        <taxon>Pentapetalae</taxon>
        <taxon>rosids</taxon>
        <taxon>fabids</taxon>
        <taxon>Fabales</taxon>
        <taxon>Fabaceae</taxon>
        <taxon>Caesalpinioideae</taxon>
        <taxon>mimosoid clade</taxon>
        <taxon>Acacieae</taxon>
        <taxon>Acacia</taxon>
    </lineage>
</organism>
<accession>A0AAE1M5C4</accession>
<comment type="caution">
    <text evidence="2">The sequence shown here is derived from an EMBL/GenBank/DDBJ whole genome shotgun (WGS) entry which is preliminary data.</text>
</comment>
<feature type="compositionally biased region" description="Acidic residues" evidence="1">
    <location>
        <begin position="83"/>
        <end position="107"/>
    </location>
</feature>
<dbReference type="EMBL" id="JAWXYG010000015">
    <property type="protein sequence ID" value="KAK4253630.1"/>
    <property type="molecule type" value="Genomic_DNA"/>
</dbReference>
<name>A0AAE1M5C4_9FABA</name>
<gene>
    <name evidence="2" type="ORF">QN277_010278</name>
</gene>
<proteinExistence type="predicted"/>
<feature type="compositionally biased region" description="Low complexity" evidence="1">
    <location>
        <begin position="68"/>
        <end position="82"/>
    </location>
</feature>
<sequence>MASKGNEEDIVRSNVEGFIELKGPSDDYDEIEYLGSEYNVPEDGEDSDVNVIDKPSYGADDDDDSDDGSYSGQSSSSNIQESSYDDSEVEEIVVEDESDDNEEDLGSDNERVPL</sequence>
<keyword evidence="3" id="KW-1185">Reference proteome</keyword>
<reference evidence="2" key="1">
    <citation type="submission" date="2023-10" db="EMBL/GenBank/DDBJ databases">
        <title>Chromosome-level genome of the transformable northern wattle, Acacia crassicarpa.</title>
        <authorList>
            <person name="Massaro I."/>
            <person name="Sinha N.R."/>
            <person name="Poethig S."/>
            <person name="Leichty A.R."/>
        </authorList>
    </citation>
    <scope>NUCLEOTIDE SEQUENCE</scope>
    <source>
        <strain evidence="2">Acra3RX</strain>
        <tissue evidence="2">Leaf</tissue>
    </source>
</reference>